<organism evidence="1">
    <name type="scientific">Campylobacter jejuni</name>
    <dbReference type="NCBI Taxonomy" id="197"/>
    <lineage>
        <taxon>Bacteria</taxon>
        <taxon>Pseudomonadati</taxon>
        <taxon>Campylobacterota</taxon>
        <taxon>Epsilonproteobacteria</taxon>
        <taxon>Campylobacterales</taxon>
        <taxon>Campylobacteraceae</taxon>
        <taxon>Campylobacter</taxon>
    </lineage>
</organism>
<dbReference type="Pfam" id="PF14903">
    <property type="entry name" value="WG_beta_rep"/>
    <property type="match status" value="5"/>
</dbReference>
<dbReference type="SUPFAM" id="SSF69360">
    <property type="entry name" value="Cell wall binding repeat"/>
    <property type="match status" value="2"/>
</dbReference>
<protein>
    <submittedName>
        <fullName evidence="1">WG repeat-containing protein</fullName>
    </submittedName>
</protein>
<dbReference type="EMBL" id="AANOQJ010000006">
    <property type="protein sequence ID" value="EDP8036558.1"/>
    <property type="molecule type" value="Genomic_DNA"/>
</dbReference>
<name>A0A6F9MWW0_CAMJU</name>
<sequence length="385" mass="44092">MNQISIKLDKNIDMDFLNFGVLKEREIFYINLKLSDSQYEQFVFKTILFNLENKFIKELDGSIGSSFCDGLLRLNNTDKNSFIDKNANIIKINFPYDLDHRNFHEGLIAVMVDKKMGFANISGKLIIDAKFDWVGDFSQGLAMVKFNGKFGVIDKKGNFVIQAKFKAIRNFKENLAAVCLHDKWGFVDKKGKIAIAMKYNEVKDFSEGLAGVKIDNKWGFIDKKGNFVIQAKFKAIRNFKENLAAVCLNDKWGFIDKKGKIIIKAKYDFIDDKDDEMVMFGSKHGLYLLLFKENILGCFHEGLALARINKKYGFIDKNENLVIEAKYDEVEDFDKGLAIAKLDGKSGLLDKNGRVIVDFLYEKILVVNKDIIILVKNNEILIQKI</sequence>
<evidence type="ECO:0000313" key="1">
    <source>
        <dbReference type="EMBL" id="EDP8036558.1"/>
    </source>
</evidence>
<reference evidence="1" key="1">
    <citation type="submission" date="2020-01" db="EMBL/GenBank/DDBJ databases">
        <authorList>
            <consortium name="GenomeTrakr network: Whole genome sequencing for foodborne pathogen traceback"/>
        </authorList>
    </citation>
    <scope>NUCLEOTIDE SEQUENCE</scope>
    <source>
        <strain evidence="1">CFSAN096326</strain>
    </source>
</reference>
<dbReference type="InterPro" id="IPR032774">
    <property type="entry name" value="WG_beta_rep"/>
</dbReference>
<accession>A0A6F9MWW0</accession>
<dbReference type="PANTHER" id="PTHR37841">
    <property type="entry name" value="GLR2918 PROTEIN"/>
    <property type="match status" value="1"/>
</dbReference>
<gene>
    <name evidence="1" type="ORF">GRO02_05460</name>
</gene>
<proteinExistence type="predicted"/>
<dbReference type="PANTHER" id="PTHR37841:SF1">
    <property type="entry name" value="DUF3298 DOMAIN-CONTAINING PROTEIN"/>
    <property type="match status" value="1"/>
</dbReference>
<comment type="caution">
    <text evidence="1">The sequence shown here is derived from an EMBL/GenBank/DDBJ whole genome shotgun (WGS) entry which is preliminary data.</text>
</comment>
<dbReference type="AlphaFoldDB" id="A0A6F9MWW0"/>